<feature type="transmembrane region" description="Helical" evidence="7">
    <location>
        <begin position="74"/>
        <end position="98"/>
    </location>
</feature>
<reference evidence="9 10" key="1">
    <citation type="submission" date="2021-04" db="EMBL/GenBank/DDBJ databases">
        <title>Draft genome sequence of Paenibacillus cisolokensis, LC2-13A.</title>
        <authorList>
            <person name="Uke A."/>
            <person name="Chhe C."/>
            <person name="Baramee S."/>
            <person name="Kosugi A."/>
        </authorList>
    </citation>
    <scope>NUCLEOTIDE SEQUENCE [LARGE SCALE GENOMIC DNA]</scope>
    <source>
        <strain evidence="9 10">LC2-13A</strain>
    </source>
</reference>
<sequence>MSAIFLEQSAYWLILLGRLLQGIGAAGAAPIVLPLVGDLFEREQEVSEGLGIIETSNTFGKVLSPIVGATLGMLAWYAPFLAIPLFCAISIVLVAFLVEAPKEPKPQVNLKAFVQSIRTVFREKGRWLYAAFLIGGICMFVVFALLFYLSSTLEDKYRLDGVWKGAVLAIPLATLCMASYVTGKKIGKDKIRMKWVSFAGSVLLTASVLVIGWWENIVYMIAAMVFSGIGIGLLLPCLDAMITEGIEKEKRGTITSFYSSMRFIGVSLGPPAVSLLAQSGHSVLFATIGGICAVTSLLSLFSSGREKAEARKAASASGVPCLLHALKSSIRS</sequence>
<feature type="transmembrane region" description="Helical" evidence="7">
    <location>
        <begin position="283"/>
        <end position="302"/>
    </location>
</feature>
<gene>
    <name evidence="9" type="ORF">PACILC2_13630</name>
</gene>
<dbReference type="Proteomes" id="UP000680304">
    <property type="component" value="Unassembled WGS sequence"/>
</dbReference>
<keyword evidence="3" id="KW-1003">Cell membrane</keyword>
<proteinExistence type="predicted"/>
<evidence type="ECO:0000259" key="8">
    <source>
        <dbReference type="PROSITE" id="PS50850"/>
    </source>
</evidence>
<name>A0ABQ4N3P3_9BACL</name>
<evidence type="ECO:0000256" key="1">
    <source>
        <dbReference type="ARBA" id="ARBA00004651"/>
    </source>
</evidence>
<feature type="domain" description="Major facilitator superfamily (MFS) profile" evidence="8">
    <location>
        <begin position="1"/>
        <end position="307"/>
    </location>
</feature>
<feature type="transmembrane region" description="Helical" evidence="7">
    <location>
        <begin position="161"/>
        <end position="183"/>
    </location>
</feature>
<evidence type="ECO:0000256" key="3">
    <source>
        <dbReference type="ARBA" id="ARBA00022475"/>
    </source>
</evidence>
<protein>
    <recommendedName>
        <fullName evidence="8">Major facilitator superfamily (MFS) profile domain-containing protein</fullName>
    </recommendedName>
</protein>
<dbReference type="PROSITE" id="PS50850">
    <property type="entry name" value="MFS"/>
    <property type="match status" value="1"/>
</dbReference>
<evidence type="ECO:0000256" key="4">
    <source>
        <dbReference type="ARBA" id="ARBA00022692"/>
    </source>
</evidence>
<accession>A0ABQ4N3P3</accession>
<feature type="transmembrane region" description="Helical" evidence="7">
    <location>
        <begin position="254"/>
        <end position="277"/>
    </location>
</feature>
<dbReference type="PANTHER" id="PTHR43124">
    <property type="entry name" value="PURINE EFFLUX PUMP PBUE"/>
    <property type="match status" value="1"/>
</dbReference>
<keyword evidence="4 7" id="KW-0812">Transmembrane</keyword>
<feature type="transmembrane region" description="Helical" evidence="7">
    <location>
        <begin position="127"/>
        <end position="149"/>
    </location>
</feature>
<keyword evidence="10" id="KW-1185">Reference proteome</keyword>
<dbReference type="EMBL" id="BOVJ01000042">
    <property type="protein sequence ID" value="GIQ62795.1"/>
    <property type="molecule type" value="Genomic_DNA"/>
</dbReference>
<dbReference type="PANTHER" id="PTHR43124:SF3">
    <property type="entry name" value="CHLORAMPHENICOL EFFLUX PUMP RV0191"/>
    <property type="match status" value="1"/>
</dbReference>
<dbReference type="Gene3D" id="1.20.1250.20">
    <property type="entry name" value="MFS general substrate transporter like domains"/>
    <property type="match status" value="1"/>
</dbReference>
<evidence type="ECO:0000313" key="9">
    <source>
        <dbReference type="EMBL" id="GIQ62795.1"/>
    </source>
</evidence>
<dbReference type="InterPro" id="IPR036259">
    <property type="entry name" value="MFS_trans_sf"/>
</dbReference>
<keyword evidence="2" id="KW-0813">Transport</keyword>
<organism evidence="9 10">
    <name type="scientific">Paenibacillus cisolokensis</name>
    <dbReference type="NCBI Taxonomy" id="1658519"/>
    <lineage>
        <taxon>Bacteria</taxon>
        <taxon>Bacillati</taxon>
        <taxon>Bacillota</taxon>
        <taxon>Bacilli</taxon>
        <taxon>Bacillales</taxon>
        <taxon>Paenibacillaceae</taxon>
        <taxon>Paenibacillus</taxon>
    </lineage>
</organism>
<feature type="transmembrane region" description="Helical" evidence="7">
    <location>
        <begin position="195"/>
        <end position="214"/>
    </location>
</feature>
<dbReference type="SUPFAM" id="SSF103473">
    <property type="entry name" value="MFS general substrate transporter"/>
    <property type="match status" value="1"/>
</dbReference>
<dbReference type="InterPro" id="IPR020846">
    <property type="entry name" value="MFS_dom"/>
</dbReference>
<comment type="caution">
    <text evidence="9">The sequence shown here is derived from an EMBL/GenBank/DDBJ whole genome shotgun (WGS) entry which is preliminary data.</text>
</comment>
<keyword evidence="5 7" id="KW-1133">Transmembrane helix</keyword>
<evidence type="ECO:0000313" key="10">
    <source>
        <dbReference type="Proteomes" id="UP000680304"/>
    </source>
</evidence>
<evidence type="ECO:0000256" key="6">
    <source>
        <dbReference type="ARBA" id="ARBA00023136"/>
    </source>
</evidence>
<dbReference type="InterPro" id="IPR050189">
    <property type="entry name" value="MFS_Efflux_Transporters"/>
</dbReference>
<feature type="transmembrane region" description="Helical" evidence="7">
    <location>
        <begin position="12"/>
        <end position="33"/>
    </location>
</feature>
<keyword evidence="6 7" id="KW-0472">Membrane</keyword>
<evidence type="ECO:0000256" key="5">
    <source>
        <dbReference type="ARBA" id="ARBA00022989"/>
    </source>
</evidence>
<evidence type="ECO:0000256" key="2">
    <source>
        <dbReference type="ARBA" id="ARBA00022448"/>
    </source>
</evidence>
<evidence type="ECO:0000256" key="7">
    <source>
        <dbReference type="SAM" id="Phobius"/>
    </source>
</evidence>
<dbReference type="Pfam" id="PF07690">
    <property type="entry name" value="MFS_1"/>
    <property type="match status" value="1"/>
</dbReference>
<feature type="transmembrane region" description="Helical" evidence="7">
    <location>
        <begin position="220"/>
        <end position="242"/>
    </location>
</feature>
<dbReference type="InterPro" id="IPR011701">
    <property type="entry name" value="MFS"/>
</dbReference>
<comment type="subcellular location">
    <subcellularLocation>
        <location evidence="1">Cell membrane</location>
        <topology evidence="1">Multi-pass membrane protein</topology>
    </subcellularLocation>
</comment>